<dbReference type="STRING" id="1330021.A0A367LJS7"/>
<organism evidence="12 13">
    <name type="scientific">Ophiocordyceps polyrhachis-furcata BCC 54312</name>
    <dbReference type="NCBI Taxonomy" id="1330021"/>
    <lineage>
        <taxon>Eukaryota</taxon>
        <taxon>Fungi</taxon>
        <taxon>Dikarya</taxon>
        <taxon>Ascomycota</taxon>
        <taxon>Pezizomycotina</taxon>
        <taxon>Sordariomycetes</taxon>
        <taxon>Hypocreomycetidae</taxon>
        <taxon>Hypocreales</taxon>
        <taxon>Ophiocordycipitaceae</taxon>
        <taxon>Ophiocordyceps</taxon>
    </lineage>
</organism>
<dbReference type="OrthoDB" id="1470350at2759"/>
<dbReference type="GO" id="GO:0020037">
    <property type="term" value="F:heme binding"/>
    <property type="evidence" value="ECO:0007669"/>
    <property type="project" value="InterPro"/>
</dbReference>
<sequence length="539" mass="60734">MILTLLSLPLILVATVAPIVIRLYRAVYHHRQRKALMHSKGILRPPWNINSVSPLAYPWLMILNIKAFAQDRLFSEVARIVASDGRATSRAIIFQRKIICTIEPENIKTMLATEHMSWSYSTAQSRALEVCFGRGIFSANGADWKLCRTVISPCFSPARVNNTERLERHVSRLISQIPRDGATVDLSALFYRFTLDSMTEYFLGEGTCALSRVDEPHLFGDSLGRSLVNASCYVALPFSLPFSLLTNQVKHTRRMHKFLDERVQGVLARRQELLAQRPKPSNRDSLIEALVRESDDAHRIRSQALHVLFASRETSGALLSNLWFFLSRHADVWHKLQAEVATLKGQEPSHTQVEGLKYLRAVIDEVLRLQPIVPYQEKMAVEDTMLPRGGGPDGSAPTFVKKGEVVAWLLTAMHRRRDFYGDDADDFRPERWLDDEATGAKALRPGWEYVPWNGGAHSCLGQQLGYMTAAYATVRLCQFYDRVESRVDGRWREHSSSITMNIGGGKVGLFARDMAKQETAAVRVDDGDEKRSAGAQIAI</sequence>
<dbReference type="Gene3D" id="1.10.630.10">
    <property type="entry name" value="Cytochrome P450"/>
    <property type="match status" value="1"/>
</dbReference>
<dbReference type="PRINTS" id="PR01239">
    <property type="entry name" value="EP450IICYP52"/>
</dbReference>
<dbReference type="PRINTS" id="PR00385">
    <property type="entry name" value="P450"/>
</dbReference>
<reference evidence="12 13" key="1">
    <citation type="journal article" date="2015" name="BMC Genomics">
        <title>Insights from the genome of Ophiocordyceps polyrhachis-furcata to pathogenicity and host specificity in insect fungi.</title>
        <authorList>
            <person name="Wichadakul D."/>
            <person name="Kobmoo N."/>
            <person name="Ingsriswang S."/>
            <person name="Tangphatsornruang S."/>
            <person name="Chantasingh D."/>
            <person name="Luangsa-ard J.J."/>
            <person name="Eurwilaichitr L."/>
        </authorList>
    </citation>
    <scope>NUCLEOTIDE SEQUENCE [LARGE SCALE GENOMIC DNA]</scope>
    <source>
        <strain evidence="12 13">BCC 54312</strain>
    </source>
</reference>
<dbReference type="PROSITE" id="PS00086">
    <property type="entry name" value="CYTOCHROME_P450"/>
    <property type="match status" value="1"/>
</dbReference>
<dbReference type="Proteomes" id="UP000253664">
    <property type="component" value="Unassembled WGS sequence"/>
</dbReference>
<keyword evidence="10" id="KW-0472">Membrane</keyword>
<dbReference type="PANTHER" id="PTHR24287">
    <property type="entry name" value="P450, PUTATIVE (EUROFUNG)-RELATED"/>
    <property type="match status" value="1"/>
</dbReference>
<proteinExistence type="inferred from homology"/>
<evidence type="ECO:0000256" key="11">
    <source>
        <dbReference type="RuleBase" id="RU000461"/>
    </source>
</evidence>
<evidence type="ECO:0000256" key="10">
    <source>
        <dbReference type="ARBA" id="ARBA00023136"/>
    </source>
</evidence>
<dbReference type="PANTHER" id="PTHR24287:SF17">
    <property type="entry name" value="P450, PUTATIVE (EUROFUNG)-RELATED"/>
    <property type="match status" value="1"/>
</dbReference>
<gene>
    <name evidence="12" type="ORF">L249_6785</name>
</gene>
<comment type="cofactor">
    <cofactor evidence="1">
        <name>heme</name>
        <dbReference type="ChEBI" id="CHEBI:30413"/>
    </cofactor>
</comment>
<keyword evidence="11" id="KW-0349">Heme</keyword>
<keyword evidence="5 11" id="KW-0479">Metal-binding</keyword>
<protein>
    <recommendedName>
        <fullName evidence="14">Cytochrome P450</fullName>
    </recommendedName>
</protein>
<dbReference type="GO" id="GO:0016020">
    <property type="term" value="C:membrane"/>
    <property type="evidence" value="ECO:0007669"/>
    <property type="project" value="UniProtKB-SubCell"/>
</dbReference>
<keyword evidence="6" id="KW-1133">Transmembrane helix</keyword>
<evidence type="ECO:0000256" key="5">
    <source>
        <dbReference type="ARBA" id="ARBA00022723"/>
    </source>
</evidence>
<evidence type="ECO:0000256" key="2">
    <source>
        <dbReference type="ARBA" id="ARBA00004167"/>
    </source>
</evidence>
<name>A0A367LJS7_9HYPO</name>
<dbReference type="InterPro" id="IPR002974">
    <property type="entry name" value="Cyt_P450_E_CYP52_ascomycetes"/>
</dbReference>
<evidence type="ECO:0000256" key="1">
    <source>
        <dbReference type="ARBA" id="ARBA00001971"/>
    </source>
</evidence>
<evidence type="ECO:0000256" key="9">
    <source>
        <dbReference type="ARBA" id="ARBA00023033"/>
    </source>
</evidence>
<evidence type="ECO:0000313" key="12">
    <source>
        <dbReference type="EMBL" id="RCI14671.1"/>
    </source>
</evidence>
<keyword evidence="9 11" id="KW-0503">Monooxygenase</keyword>
<evidence type="ECO:0000256" key="6">
    <source>
        <dbReference type="ARBA" id="ARBA00022989"/>
    </source>
</evidence>
<evidence type="ECO:0000256" key="8">
    <source>
        <dbReference type="ARBA" id="ARBA00023004"/>
    </source>
</evidence>
<dbReference type="GO" id="GO:0016712">
    <property type="term" value="F:oxidoreductase activity, acting on paired donors, with incorporation or reduction of molecular oxygen, reduced flavin or flavoprotein as one donor, and incorporation of one atom of oxygen"/>
    <property type="evidence" value="ECO:0007669"/>
    <property type="project" value="InterPro"/>
</dbReference>
<keyword evidence="4" id="KW-0812">Transmembrane</keyword>
<evidence type="ECO:0000256" key="3">
    <source>
        <dbReference type="ARBA" id="ARBA00010617"/>
    </source>
</evidence>
<evidence type="ECO:0000256" key="7">
    <source>
        <dbReference type="ARBA" id="ARBA00023002"/>
    </source>
</evidence>
<dbReference type="CDD" id="cd11063">
    <property type="entry name" value="CYP52"/>
    <property type="match status" value="1"/>
</dbReference>
<dbReference type="InterPro" id="IPR017972">
    <property type="entry name" value="Cyt_P450_CS"/>
</dbReference>
<evidence type="ECO:0000256" key="4">
    <source>
        <dbReference type="ARBA" id="ARBA00022692"/>
    </source>
</evidence>
<keyword evidence="7 11" id="KW-0560">Oxidoreductase</keyword>
<dbReference type="SUPFAM" id="SSF48264">
    <property type="entry name" value="Cytochrome P450"/>
    <property type="match status" value="1"/>
</dbReference>
<dbReference type="Pfam" id="PF00067">
    <property type="entry name" value="p450"/>
    <property type="match status" value="1"/>
</dbReference>
<dbReference type="GO" id="GO:0005506">
    <property type="term" value="F:iron ion binding"/>
    <property type="evidence" value="ECO:0007669"/>
    <property type="project" value="InterPro"/>
</dbReference>
<dbReference type="InterPro" id="IPR001128">
    <property type="entry name" value="Cyt_P450"/>
</dbReference>
<comment type="caution">
    <text evidence="12">The sequence shown here is derived from an EMBL/GenBank/DDBJ whole genome shotgun (WGS) entry which is preliminary data.</text>
</comment>
<keyword evidence="8 11" id="KW-0408">Iron</keyword>
<evidence type="ECO:0000313" key="13">
    <source>
        <dbReference type="Proteomes" id="UP000253664"/>
    </source>
</evidence>
<comment type="similarity">
    <text evidence="3 11">Belongs to the cytochrome P450 family.</text>
</comment>
<dbReference type="AlphaFoldDB" id="A0A367LJS7"/>
<accession>A0A367LJS7</accession>
<dbReference type="EMBL" id="LKCN02000003">
    <property type="protein sequence ID" value="RCI14671.1"/>
    <property type="molecule type" value="Genomic_DNA"/>
</dbReference>
<keyword evidence="13" id="KW-1185">Reference proteome</keyword>
<evidence type="ECO:0008006" key="14">
    <source>
        <dbReference type="Google" id="ProtNLM"/>
    </source>
</evidence>
<dbReference type="InterPro" id="IPR047146">
    <property type="entry name" value="Cyt_P450_E_CYP52_fungi"/>
</dbReference>
<comment type="subcellular location">
    <subcellularLocation>
        <location evidence="2">Membrane</location>
        <topology evidence="2">Single-pass membrane protein</topology>
    </subcellularLocation>
</comment>
<dbReference type="InterPro" id="IPR036396">
    <property type="entry name" value="Cyt_P450_sf"/>
</dbReference>